<dbReference type="SUPFAM" id="SSF53098">
    <property type="entry name" value="Ribonuclease H-like"/>
    <property type="match status" value="1"/>
</dbReference>
<feature type="compositionally biased region" description="Low complexity" evidence="3">
    <location>
        <begin position="1149"/>
        <end position="1159"/>
    </location>
</feature>
<proteinExistence type="predicted"/>
<dbReference type="EMBL" id="BKCJ010002281">
    <property type="protein sequence ID" value="GEU47505.1"/>
    <property type="molecule type" value="Genomic_DNA"/>
</dbReference>
<dbReference type="GO" id="GO:0016787">
    <property type="term" value="F:hydrolase activity"/>
    <property type="evidence" value="ECO:0007669"/>
    <property type="project" value="UniProtKB-KW"/>
</dbReference>
<keyword evidence="1" id="KW-0479">Metal-binding</keyword>
<accession>A0A6L2KHP8</accession>
<feature type="compositionally biased region" description="Polar residues" evidence="3">
    <location>
        <begin position="1160"/>
        <end position="1169"/>
    </location>
</feature>
<dbReference type="Pfam" id="PF07727">
    <property type="entry name" value="RVT_2"/>
    <property type="match status" value="3"/>
</dbReference>
<dbReference type="InterPro" id="IPR013103">
    <property type="entry name" value="RVT_2"/>
</dbReference>
<evidence type="ECO:0000313" key="5">
    <source>
        <dbReference type="EMBL" id="GEU47505.1"/>
    </source>
</evidence>
<evidence type="ECO:0000256" key="3">
    <source>
        <dbReference type="SAM" id="MobiDB-lite"/>
    </source>
</evidence>
<organism evidence="5">
    <name type="scientific">Tanacetum cinerariifolium</name>
    <name type="common">Dalmatian daisy</name>
    <name type="synonym">Chrysanthemum cinerariifolium</name>
    <dbReference type="NCBI Taxonomy" id="118510"/>
    <lineage>
        <taxon>Eukaryota</taxon>
        <taxon>Viridiplantae</taxon>
        <taxon>Streptophyta</taxon>
        <taxon>Embryophyta</taxon>
        <taxon>Tracheophyta</taxon>
        <taxon>Spermatophyta</taxon>
        <taxon>Magnoliopsida</taxon>
        <taxon>eudicotyledons</taxon>
        <taxon>Gunneridae</taxon>
        <taxon>Pentapetalae</taxon>
        <taxon>asterids</taxon>
        <taxon>campanulids</taxon>
        <taxon>Asterales</taxon>
        <taxon>Asteraceae</taxon>
        <taxon>Asteroideae</taxon>
        <taxon>Anthemideae</taxon>
        <taxon>Anthemidinae</taxon>
        <taxon>Tanacetum</taxon>
    </lineage>
</organism>
<dbReference type="InterPro" id="IPR036397">
    <property type="entry name" value="RNaseH_sf"/>
</dbReference>
<reference evidence="5" key="1">
    <citation type="journal article" date="2019" name="Sci. Rep.">
        <title>Draft genome of Tanacetum cinerariifolium, the natural source of mosquito coil.</title>
        <authorList>
            <person name="Yamashiro T."/>
            <person name="Shiraishi A."/>
            <person name="Satake H."/>
            <person name="Nakayama K."/>
        </authorList>
    </citation>
    <scope>NUCLEOTIDE SEQUENCE</scope>
</reference>
<dbReference type="GO" id="GO:0003676">
    <property type="term" value="F:nucleic acid binding"/>
    <property type="evidence" value="ECO:0007669"/>
    <property type="project" value="InterPro"/>
</dbReference>
<evidence type="ECO:0000256" key="1">
    <source>
        <dbReference type="ARBA" id="ARBA00022723"/>
    </source>
</evidence>
<dbReference type="PANTHER" id="PTHR42648">
    <property type="entry name" value="TRANSPOSASE, PUTATIVE-RELATED"/>
    <property type="match status" value="1"/>
</dbReference>
<dbReference type="Gene3D" id="3.30.420.10">
    <property type="entry name" value="Ribonuclease H-like superfamily/Ribonuclease H"/>
    <property type="match status" value="1"/>
</dbReference>
<dbReference type="PANTHER" id="PTHR42648:SF21">
    <property type="entry name" value="CYSTEINE-RICH RLK (RECEPTOR-LIKE PROTEIN KINASE) 8"/>
    <property type="match status" value="1"/>
</dbReference>
<feature type="region of interest" description="Disordered" evidence="3">
    <location>
        <begin position="1701"/>
        <end position="1724"/>
    </location>
</feature>
<name>A0A6L2KHP8_TANCI</name>
<evidence type="ECO:0000256" key="2">
    <source>
        <dbReference type="ARBA" id="ARBA00022801"/>
    </source>
</evidence>
<sequence length="1891" mass="217491">MHAGRKVGAQMLGSHFIVHLGIQFGVIIEQSLQTMTVEVCDFPTIDLEELVKLMICDRLIDKVIWFAEGLLRQQVRAMGRDAQIDPKVPQDAPVGQEDDQLESLVILIKELWLDDKLNFVEESVEVMDREVKLLKQSRTPIVKVRWNSKRAPKFTWEREDQIRAKVLKNTNDKRPSTHVRKMSSSVSIDSNKHETMHSNVCQSNASVLNTKTINAVNDGSNIIFVSCGEDVFLLSYEKCVACYALSKDSKVKRALFTTPIAAKSMNLRAAYVVAKSRLTVAKTPTTTYKVRQLILLVFYSGCLKHMTGNLSLLRNFVEQFMETVRFRNDHWIWRLCSRKSHEDEAPQIVSSSIEQVEPNTPVLNENADEVVQEDVAEFDGNVFYYPPQILVFEEAESSSTYQDLSNMHEFHQTHRYTDKWTNNHPIEQVIGHPSKPVMTRRQLYIDAKESFAPVARLEAVRIFVAYVAHKNFPIYQMDAKTSFLNDPLKEEVFVRQPDGFVDPDFPNHVYRLKKALYSLKQSPRAWYDKLSSFLIEHHFTKVHKVPDTKDTIRFRLNTQEITYTVDMFHDTLKLLAETPNNPFITPVTIETIESFMQTVGYQGVVDKDFMNNVFWKKNVIQYPRFIKLIITDIMDMYPSIPRRLDEDYHTIKDDTPLEEIERMVEGREDEKSYASEFADSMLNDDVDDSGTRIEPESHKEQSENINNDNEVIEKEQKDDEIEKEKKDDDVEKTDKVVKEKDNDKVASGSMEFRNEKIQTPFSTLIRSPRTDLYSNKRISEELIATVSPTTTTTSKDLSIPKHKKRSMSYKMNILLGTSQDAVLLCVFPFTLTGSAKRWTAKRLEDIHNFKQEKKEPLYQAWEWYNDLLYKCPTHDINNHQKMTPTQALMEIQTMVDHSQKWHNGTSSRNISSNINTDRLAAILSKLDNLGRDMKKLKENVHAILVGCQIYEGPHLDKECPLNAEVRQLEEVKYREFGCFVPFNENNGAKFHVGPLGYYTREEGLCDDVSAILSTEGFEGSPVTTTETYIETYKNVSQDIRDQLNAEAKAVQIILTGIDNDIYLTVDACPNACEMWKAIERLKNGESINGQDLETNLYCEFGKFTSQDVLTSTTTRMAKHHNEVNEIRAERIARTANPLALVTQQQPVYHPQTHPTHHTQNSSTRSQQVAIRNRGKAIVKSPQPIYDQEPSMVAKDDETSKDKDIDKLMALISPSFKKIYKPTNNNLRTLSNISRANQDNSPRINRSTRHVARECQKPKRVKDTAYHREKMLLYAADSGPTFDSEPVQKVSTDGYYNVFSIESEHPEQYKSVHDTYPIEQDEHNVIIDSLDMSYDREQIDQNDDDDDLANEHALLASLIEKLKCEIDDSKNHNKFLKTSNKVLVEKLKVIVDDYSRYTWTYFLRSKDETPDVLIDFLRLVQRGLHAQVRIVRTDKGTKFLNKILHAYFASEGIHHQTAAKVPLFFWAEAIATSCFTENCSLVIPRHEKHLTTSSVNENHCVSSDAGPQCKRTALEHDSLSPGPQCQENVSQADRTVTTSNELDLLFSLMFDELLNGSSKVVLKSSTEELHQFDRLDVWELVDRPLCKNVINMKWLWKNKRDEENTVIQNKSRLVAKGYAQKEGIDFEESFAPVARLEAVRLFIAYDEEVYVNQPDGFVDPYHPDKVYRLKKALYGLKQAPSACNTIPNPKGEAEAITTRSGMTYKEPPITPSGVNQQEPVESSEPINGNFSDFTIISNPLFDEFYGPFIPIHILEEERTRREHADYINRMEMLFTINPRPHNPTNDNTNVESFSSFPNQEKEPLVRNLIVMFEYIDARMKFDVENDVFKFIMFSLLSAESEDTIFDPGLSPKIEAFLCRIYVRFPRPSFDGVIVPHPTVFTWSIPDLLLRGL</sequence>
<dbReference type="GO" id="GO:0046872">
    <property type="term" value="F:metal ion binding"/>
    <property type="evidence" value="ECO:0007669"/>
    <property type="project" value="UniProtKB-KW"/>
</dbReference>
<feature type="region of interest" description="Disordered" evidence="3">
    <location>
        <begin position="1149"/>
        <end position="1169"/>
    </location>
</feature>
<protein>
    <submittedName>
        <fullName evidence="5">Gag-Pol polyprotein</fullName>
    </submittedName>
</protein>
<keyword evidence="2" id="KW-0378">Hydrolase</keyword>
<evidence type="ECO:0000259" key="4">
    <source>
        <dbReference type="Pfam" id="PF07727"/>
    </source>
</evidence>
<dbReference type="InterPro" id="IPR039537">
    <property type="entry name" value="Retrotran_Ty1/copia-like"/>
</dbReference>
<feature type="compositionally biased region" description="Basic and acidic residues" evidence="3">
    <location>
        <begin position="711"/>
        <end position="742"/>
    </location>
</feature>
<gene>
    <name evidence="5" type="ORF">Tci_019483</name>
</gene>
<dbReference type="InterPro" id="IPR012337">
    <property type="entry name" value="RNaseH-like_sf"/>
</dbReference>
<feature type="domain" description="Reverse transcriptase Ty1/copia-type" evidence="4">
    <location>
        <begin position="445"/>
        <end position="542"/>
    </location>
</feature>
<feature type="domain" description="Reverse transcriptase Ty1/copia-type" evidence="4">
    <location>
        <begin position="1645"/>
        <end position="1684"/>
    </location>
</feature>
<feature type="compositionally biased region" description="Basic and acidic residues" evidence="3">
    <location>
        <begin position="689"/>
        <end position="702"/>
    </location>
</feature>
<feature type="region of interest" description="Disordered" evidence="3">
    <location>
        <begin position="679"/>
        <end position="742"/>
    </location>
</feature>
<comment type="caution">
    <text evidence="5">The sequence shown here is derived from an EMBL/GenBank/DDBJ whole genome shotgun (WGS) entry which is preliminary data.</text>
</comment>
<feature type="compositionally biased region" description="Polar residues" evidence="3">
    <location>
        <begin position="1711"/>
        <end position="1724"/>
    </location>
</feature>
<feature type="domain" description="Reverse transcriptase Ty1/copia-type" evidence="4">
    <location>
        <begin position="1575"/>
        <end position="1643"/>
    </location>
</feature>